<dbReference type="AlphaFoldDB" id="A0A0P7BSD3"/>
<organism evidence="2 3">
    <name type="scientific">Neonectria ditissima</name>
    <dbReference type="NCBI Taxonomy" id="78410"/>
    <lineage>
        <taxon>Eukaryota</taxon>
        <taxon>Fungi</taxon>
        <taxon>Dikarya</taxon>
        <taxon>Ascomycota</taxon>
        <taxon>Pezizomycotina</taxon>
        <taxon>Sordariomycetes</taxon>
        <taxon>Hypocreomycetidae</taxon>
        <taxon>Hypocreales</taxon>
        <taxon>Nectriaceae</taxon>
        <taxon>Neonectria</taxon>
    </lineage>
</organism>
<dbReference type="Gene3D" id="3.40.970.10">
    <property type="entry name" value="Ribonuclease H1, N-terminal domain"/>
    <property type="match status" value="1"/>
</dbReference>
<accession>A0A0P7BSD3</accession>
<dbReference type="InterPro" id="IPR011320">
    <property type="entry name" value="RNase_H1_N"/>
</dbReference>
<evidence type="ECO:0000259" key="1">
    <source>
        <dbReference type="Pfam" id="PF01693"/>
    </source>
</evidence>
<proteinExistence type="predicted"/>
<name>A0A0P7BSD3_9HYPO</name>
<evidence type="ECO:0000313" key="3">
    <source>
        <dbReference type="Proteomes" id="UP000050424"/>
    </source>
</evidence>
<dbReference type="InterPro" id="IPR009027">
    <property type="entry name" value="Ribosomal_bL9/RNase_H1_N"/>
</dbReference>
<dbReference type="Pfam" id="PF01693">
    <property type="entry name" value="Cauli_VI"/>
    <property type="match status" value="1"/>
</dbReference>
<feature type="domain" description="Ribonuclease H1 N-terminal" evidence="1">
    <location>
        <begin position="3"/>
        <end position="46"/>
    </location>
</feature>
<sequence length="84" mass="9260">MVKYYAVAVGKETGVFETWEQTKPLVTGSKGAKHQSFRTYEEAAEFVNTNKTDSEGETVLQPHHAPESRLGAPSAASMVFDVFH</sequence>
<dbReference type="OrthoDB" id="407198at2759"/>
<dbReference type="InterPro" id="IPR037056">
    <property type="entry name" value="RNase_H1_N_sf"/>
</dbReference>
<gene>
    <name evidence="2" type="ORF">AK830_g2392</name>
</gene>
<protein>
    <recommendedName>
        <fullName evidence="1">Ribonuclease H1 N-terminal domain-containing protein</fullName>
    </recommendedName>
</protein>
<reference evidence="2 3" key="1">
    <citation type="submission" date="2015-09" db="EMBL/GenBank/DDBJ databases">
        <title>Draft genome of a European isolate of the apple canker pathogen Neonectria ditissima.</title>
        <authorList>
            <person name="Gomez-Cortecero A."/>
            <person name="Harrison R.J."/>
            <person name="Armitage A.D."/>
        </authorList>
    </citation>
    <scope>NUCLEOTIDE SEQUENCE [LARGE SCALE GENOMIC DNA]</scope>
    <source>
        <strain evidence="2 3">R09/05</strain>
    </source>
</reference>
<evidence type="ECO:0000313" key="2">
    <source>
        <dbReference type="EMBL" id="KPM44227.1"/>
    </source>
</evidence>
<keyword evidence="3" id="KW-1185">Reference proteome</keyword>
<dbReference type="SUPFAM" id="SSF55658">
    <property type="entry name" value="L9 N-domain-like"/>
    <property type="match status" value="1"/>
</dbReference>
<dbReference type="Proteomes" id="UP000050424">
    <property type="component" value="Unassembled WGS sequence"/>
</dbReference>
<comment type="caution">
    <text evidence="2">The sequence shown here is derived from an EMBL/GenBank/DDBJ whole genome shotgun (WGS) entry which is preliminary data.</text>
</comment>
<dbReference type="EMBL" id="LKCW01000022">
    <property type="protein sequence ID" value="KPM44227.1"/>
    <property type="molecule type" value="Genomic_DNA"/>
</dbReference>